<evidence type="ECO:0000256" key="1">
    <source>
        <dbReference type="SAM" id="SignalP"/>
    </source>
</evidence>
<protein>
    <submittedName>
        <fullName evidence="2">Uncharacterized protein</fullName>
    </submittedName>
</protein>
<keyword evidence="3" id="KW-1185">Reference proteome</keyword>
<evidence type="ECO:0000313" key="2">
    <source>
        <dbReference type="EMBL" id="GHA87425.1"/>
    </source>
</evidence>
<keyword evidence="1" id="KW-0732">Signal</keyword>
<dbReference type="RefSeq" id="WP_189457476.1">
    <property type="nucleotide sequence ID" value="NZ_BMYD01000005.1"/>
</dbReference>
<reference evidence="2" key="1">
    <citation type="journal article" date="2014" name="Int. J. Syst. Evol. Microbiol.">
        <title>Complete genome sequence of Corynebacterium casei LMG S-19264T (=DSM 44701T), isolated from a smear-ripened cheese.</title>
        <authorList>
            <consortium name="US DOE Joint Genome Institute (JGI-PGF)"/>
            <person name="Walter F."/>
            <person name="Albersmeier A."/>
            <person name="Kalinowski J."/>
            <person name="Ruckert C."/>
        </authorList>
    </citation>
    <scope>NUCLEOTIDE SEQUENCE</scope>
    <source>
        <strain evidence="2">KCTC 23077</strain>
    </source>
</reference>
<dbReference type="Proteomes" id="UP000646426">
    <property type="component" value="Unassembled WGS sequence"/>
</dbReference>
<gene>
    <name evidence="2" type="ORF">GCM10007067_26700</name>
</gene>
<dbReference type="AlphaFoldDB" id="A0A918T3I4"/>
<feature type="chain" id="PRO_5037079988" evidence="1">
    <location>
        <begin position="22"/>
        <end position="158"/>
    </location>
</feature>
<proteinExistence type="predicted"/>
<dbReference type="EMBL" id="BMYD01000005">
    <property type="protein sequence ID" value="GHA87425.1"/>
    <property type="molecule type" value="Genomic_DNA"/>
</dbReference>
<accession>A0A918T3I4</accession>
<name>A0A918T3I4_9GAMM</name>
<evidence type="ECO:0000313" key="3">
    <source>
        <dbReference type="Proteomes" id="UP000646426"/>
    </source>
</evidence>
<comment type="caution">
    <text evidence="2">The sequence shown here is derived from an EMBL/GenBank/DDBJ whole genome shotgun (WGS) entry which is preliminary data.</text>
</comment>
<organism evidence="2 3">
    <name type="scientific">Cognatilysobacter bugurensis</name>
    <dbReference type="NCBI Taxonomy" id="543356"/>
    <lineage>
        <taxon>Bacteria</taxon>
        <taxon>Pseudomonadati</taxon>
        <taxon>Pseudomonadota</taxon>
        <taxon>Gammaproteobacteria</taxon>
        <taxon>Lysobacterales</taxon>
        <taxon>Lysobacteraceae</taxon>
        <taxon>Cognatilysobacter</taxon>
    </lineage>
</organism>
<sequence>MKQILYLLLAAALVSTPYAIAGEEEPVRLDQILEEQRSIRGAIETHDSAYQHVSEYRRKRVFEAQDRLFYLAEGRADLGALPPDDRLDVFNQLKKIEALLSAGRESERTVCERVAIAGTRRYQTACMTEAERERRAESAKRAMLERAACTTAKCKAGG</sequence>
<reference evidence="2" key="2">
    <citation type="submission" date="2020-09" db="EMBL/GenBank/DDBJ databases">
        <authorList>
            <person name="Sun Q."/>
            <person name="Kim S."/>
        </authorList>
    </citation>
    <scope>NUCLEOTIDE SEQUENCE</scope>
    <source>
        <strain evidence="2">KCTC 23077</strain>
    </source>
</reference>
<feature type="signal peptide" evidence="1">
    <location>
        <begin position="1"/>
        <end position="21"/>
    </location>
</feature>